<evidence type="ECO:0000313" key="2">
    <source>
        <dbReference type="EMBL" id="GAA2237254.1"/>
    </source>
</evidence>
<proteinExistence type="predicted"/>
<dbReference type="Proteomes" id="UP001500305">
    <property type="component" value="Unassembled WGS sequence"/>
</dbReference>
<dbReference type="EMBL" id="BAAATR010000005">
    <property type="protein sequence ID" value="GAA2237254.1"/>
    <property type="molecule type" value="Genomic_DNA"/>
</dbReference>
<protein>
    <submittedName>
        <fullName evidence="2">Uncharacterized protein</fullName>
    </submittedName>
</protein>
<accession>A0ABN3DND0</accession>
<comment type="caution">
    <text evidence="2">The sequence shown here is derived from an EMBL/GenBank/DDBJ whole genome shotgun (WGS) entry which is preliminary data.</text>
</comment>
<feature type="compositionally biased region" description="Polar residues" evidence="1">
    <location>
        <begin position="29"/>
        <end position="43"/>
    </location>
</feature>
<keyword evidence="3" id="KW-1185">Reference proteome</keyword>
<gene>
    <name evidence="2" type="ORF">GCM10010430_17810</name>
</gene>
<dbReference type="RefSeq" id="WP_344635691.1">
    <property type="nucleotide sequence ID" value="NZ_BAAATR010000005.1"/>
</dbReference>
<evidence type="ECO:0000256" key="1">
    <source>
        <dbReference type="SAM" id="MobiDB-lite"/>
    </source>
</evidence>
<feature type="region of interest" description="Disordered" evidence="1">
    <location>
        <begin position="21"/>
        <end position="43"/>
    </location>
</feature>
<sequence>MVDNNGGFHVFPRKANDGNLLETVDHNNDNTWAEQGLTNQTGL</sequence>
<name>A0ABN3DND0_9ACTN</name>
<reference evidence="2 3" key="1">
    <citation type="journal article" date="2019" name="Int. J. Syst. Evol. Microbiol.">
        <title>The Global Catalogue of Microorganisms (GCM) 10K type strain sequencing project: providing services to taxonomists for standard genome sequencing and annotation.</title>
        <authorList>
            <consortium name="The Broad Institute Genomics Platform"/>
            <consortium name="The Broad Institute Genome Sequencing Center for Infectious Disease"/>
            <person name="Wu L."/>
            <person name="Ma J."/>
        </authorList>
    </citation>
    <scope>NUCLEOTIDE SEQUENCE [LARGE SCALE GENOMIC DNA]</scope>
    <source>
        <strain evidence="2 3">JCM 7356</strain>
    </source>
</reference>
<evidence type="ECO:0000313" key="3">
    <source>
        <dbReference type="Proteomes" id="UP001500305"/>
    </source>
</evidence>
<organism evidence="2 3">
    <name type="scientific">Kitasatospora cystarginea</name>
    <dbReference type="NCBI Taxonomy" id="58350"/>
    <lineage>
        <taxon>Bacteria</taxon>
        <taxon>Bacillati</taxon>
        <taxon>Actinomycetota</taxon>
        <taxon>Actinomycetes</taxon>
        <taxon>Kitasatosporales</taxon>
        <taxon>Streptomycetaceae</taxon>
        <taxon>Kitasatospora</taxon>
    </lineage>
</organism>